<dbReference type="SUPFAM" id="SSF48452">
    <property type="entry name" value="TPR-like"/>
    <property type="match status" value="1"/>
</dbReference>
<evidence type="ECO:0000313" key="2">
    <source>
        <dbReference type="EMBL" id="ABO16662.1"/>
    </source>
</evidence>
<gene>
    <name evidence="2" type="ordered locus">P9301_00391</name>
</gene>
<dbReference type="Gene3D" id="1.25.40.10">
    <property type="entry name" value="Tetratricopeptide repeat domain"/>
    <property type="match status" value="3"/>
</dbReference>
<dbReference type="InterPro" id="IPR019734">
    <property type="entry name" value="TPR_rpt"/>
</dbReference>
<dbReference type="SMART" id="SM00028">
    <property type="entry name" value="TPR"/>
    <property type="match status" value="4"/>
</dbReference>
<reference evidence="2 3" key="1">
    <citation type="journal article" date="2007" name="PLoS Genet.">
        <title>Patterns and implications of gene gain and loss in the evolution of Prochlorococcus.</title>
        <authorList>
            <person name="Kettler G.C."/>
            <person name="Martiny A.C."/>
            <person name="Huang K."/>
            <person name="Zucker J."/>
            <person name="Coleman M.L."/>
            <person name="Rodrigue S."/>
            <person name="Chen F."/>
            <person name="Lapidus A."/>
            <person name="Ferriera S."/>
            <person name="Johnson J."/>
            <person name="Steglich C."/>
            <person name="Church G.M."/>
            <person name="Richardson P."/>
            <person name="Chisholm S.W."/>
        </authorList>
    </citation>
    <scope>NUCLEOTIDE SEQUENCE [LARGE SCALE GENOMIC DNA]</scope>
    <source>
        <strain evidence="2 3">MIT 9301</strain>
    </source>
</reference>
<dbReference type="Gene3D" id="3.40.50.300">
    <property type="entry name" value="P-loop containing nucleotide triphosphate hydrolases"/>
    <property type="match status" value="1"/>
</dbReference>
<evidence type="ECO:0000256" key="1">
    <source>
        <dbReference type="PROSITE-ProRule" id="PRU00339"/>
    </source>
</evidence>
<organism evidence="2 3">
    <name type="scientific">Prochlorococcus marinus (strain MIT 9301)</name>
    <dbReference type="NCBI Taxonomy" id="167546"/>
    <lineage>
        <taxon>Bacteria</taxon>
        <taxon>Bacillati</taxon>
        <taxon>Cyanobacteriota</taxon>
        <taxon>Cyanophyceae</taxon>
        <taxon>Synechococcales</taxon>
        <taxon>Prochlorococcaceae</taxon>
        <taxon>Prochlorococcus</taxon>
    </lineage>
</organism>
<dbReference type="PANTHER" id="PTHR44216">
    <property type="entry name" value="PROTEIN O-MANNOSYL-TRANSFERASE TMTC2"/>
    <property type="match status" value="1"/>
</dbReference>
<dbReference type="KEGG" id="pmg:P9301_00391"/>
<dbReference type="RefSeq" id="WP_011862067.1">
    <property type="nucleotide sequence ID" value="NC_009091.1"/>
</dbReference>
<dbReference type="Proteomes" id="UP000001430">
    <property type="component" value="Chromosome"/>
</dbReference>
<feature type="repeat" description="TPR" evidence="1">
    <location>
        <begin position="134"/>
        <end position="167"/>
    </location>
</feature>
<feature type="repeat" description="TPR" evidence="1">
    <location>
        <begin position="100"/>
        <end position="133"/>
    </location>
</feature>
<dbReference type="AlphaFoldDB" id="A3PA87"/>
<dbReference type="InterPro" id="IPR052384">
    <property type="entry name" value="TMTC_O-mannosyltransferase"/>
</dbReference>
<dbReference type="eggNOG" id="COG0457">
    <property type="taxonomic scope" value="Bacteria"/>
</dbReference>
<name>A3PA87_PROM0</name>
<sequence length="502" mass="58539">MKKLSLLKMKGFGEKNQSKKEKISKNKQKLNNDQLIQKAFYLQAQGRKSEAAKYYEYLIKQGIKDCRVFSNYGIFLNEIGKHKESESKLKKAISLNPEYANAYYNLAVLFIGQGNLEKAELELKKAIKLKSDFAIAHYNLGFILKDQGRLKEAESYTQKALEVDPQLTDAYLSLSTIQTSKTPQKWHNQLFSENILRNKNNRELVNIFFARSNIFHRKGQYKESAENLVNANNMKLSMHKSEVDLLIDKTKKLKISSDNYKSNNQKFENYSMSIFIVGLPRCGSTLVESIISLNTKVKDLGEINIFEESYREYKQSKKQKSLSEIYWKKLEINDSKTITTNKWLFNYQYAGIIAKAIPNAKIIHCYRNPLDNILSTYRAHFATGNNFSSSLVDSAEVYSDQDEIMRTYKKEFKNHIYSLNYDKLVTHPLDEIKSLIHWLGWNWNDLYLSPHLNKRRVSTRSNVQVRSPINTKSLGGWKNYKEMLKPAMEIITKKKKYKDLKY</sequence>
<dbReference type="PROSITE" id="PS50293">
    <property type="entry name" value="TPR_REGION"/>
    <property type="match status" value="1"/>
</dbReference>
<dbReference type="GO" id="GO:0000030">
    <property type="term" value="F:mannosyltransferase activity"/>
    <property type="evidence" value="ECO:0007669"/>
    <property type="project" value="TreeGrafter"/>
</dbReference>
<dbReference type="PANTHER" id="PTHR44216:SF3">
    <property type="entry name" value="PROTEIN O-MANNOSYL-TRANSFERASE TMTC2"/>
    <property type="match status" value="1"/>
</dbReference>
<protein>
    <submittedName>
        <fullName evidence="2">TPR repeat</fullName>
    </submittedName>
</protein>
<dbReference type="InterPro" id="IPR011990">
    <property type="entry name" value="TPR-like_helical_dom_sf"/>
</dbReference>
<keyword evidence="3" id="KW-1185">Reference proteome</keyword>
<dbReference type="GO" id="GO:0035269">
    <property type="term" value="P:protein O-linked glycosylation via mannose"/>
    <property type="evidence" value="ECO:0007669"/>
    <property type="project" value="TreeGrafter"/>
</dbReference>
<evidence type="ECO:0000313" key="3">
    <source>
        <dbReference type="Proteomes" id="UP000001430"/>
    </source>
</evidence>
<accession>A3PA87</accession>
<dbReference type="HOGENOM" id="CLU_017034_0_1_3"/>
<proteinExistence type="predicted"/>
<dbReference type="InterPro" id="IPR027417">
    <property type="entry name" value="P-loop_NTPase"/>
</dbReference>
<dbReference type="Pfam" id="PF13469">
    <property type="entry name" value="Sulfotransfer_3"/>
    <property type="match status" value="1"/>
</dbReference>
<keyword evidence="1" id="KW-0802">TPR repeat</keyword>
<dbReference type="EMBL" id="CP000576">
    <property type="protein sequence ID" value="ABO16662.1"/>
    <property type="molecule type" value="Genomic_DNA"/>
</dbReference>
<dbReference type="PROSITE" id="PS50005">
    <property type="entry name" value="TPR"/>
    <property type="match status" value="3"/>
</dbReference>
<dbReference type="Pfam" id="PF13414">
    <property type="entry name" value="TPR_11"/>
    <property type="match status" value="1"/>
</dbReference>
<dbReference type="SUPFAM" id="SSF52540">
    <property type="entry name" value="P-loop containing nucleoside triphosphate hydrolases"/>
    <property type="match status" value="1"/>
</dbReference>
<dbReference type="STRING" id="167546.P9301_00391"/>
<feature type="repeat" description="TPR" evidence="1">
    <location>
        <begin position="66"/>
        <end position="99"/>
    </location>
</feature>